<accession>A0ACB9FTC0</accession>
<dbReference type="EMBL" id="CM042033">
    <property type="protein sequence ID" value="KAI3774033.1"/>
    <property type="molecule type" value="Genomic_DNA"/>
</dbReference>
<keyword evidence="2" id="KW-1185">Reference proteome</keyword>
<evidence type="ECO:0000313" key="2">
    <source>
        <dbReference type="Proteomes" id="UP001056120"/>
    </source>
</evidence>
<protein>
    <submittedName>
        <fullName evidence="1">Uncharacterized protein</fullName>
    </submittedName>
</protein>
<reference evidence="1 2" key="2">
    <citation type="journal article" date="2022" name="Mol. Ecol. Resour.">
        <title>The genomes of chicory, endive, great burdock and yacon provide insights into Asteraceae paleo-polyploidization history and plant inulin production.</title>
        <authorList>
            <person name="Fan W."/>
            <person name="Wang S."/>
            <person name="Wang H."/>
            <person name="Wang A."/>
            <person name="Jiang F."/>
            <person name="Liu H."/>
            <person name="Zhao H."/>
            <person name="Xu D."/>
            <person name="Zhang Y."/>
        </authorList>
    </citation>
    <scope>NUCLEOTIDE SEQUENCE [LARGE SCALE GENOMIC DNA]</scope>
    <source>
        <strain evidence="2">cv. Yunnan</strain>
        <tissue evidence="1">Leaves</tissue>
    </source>
</reference>
<gene>
    <name evidence="1" type="ORF">L1987_48576</name>
</gene>
<proteinExistence type="predicted"/>
<comment type="caution">
    <text evidence="1">The sequence shown here is derived from an EMBL/GenBank/DDBJ whole genome shotgun (WGS) entry which is preliminary data.</text>
</comment>
<organism evidence="1 2">
    <name type="scientific">Smallanthus sonchifolius</name>
    <dbReference type="NCBI Taxonomy" id="185202"/>
    <lineage>
        <taxon>Eukaryota</taxon>
        <taxon>Viridiplantae</taxon>
        <taxon>Streptophyta</taxon>
        <taxon>Embryophyta</taxon>
        <taxon>Tracheophyta</taxon>
        <taxon>Spermatophyta</taxon>
        <taxon>Magnoliopsida</taxon>
        <taxon>eudicotyledons</taxon>
        <taxon>Gunneridae</taxon>
        <taxon>Pentapetalae</taxon>
        <taxon>asterids</taxon>
        <taxon>campanulids</taxon>
        <taxon>Asterales</taxon>
        <taxon>Asteraceae</taxon>
        <taxon>Asteroideae</taxon>
        <taxon>Heliantheae alliance</taxon>
        <taxon>Millerieae</taxon>
        <taxon>Smallanthus</taxon>
    </lineage>
</organism>
<sequence>MELTARVAMLEAEVSKLRHQVSMHEAHQRPTVPTHSLILVGTQTDNTLCTDATKKGEVVTKEDDADSLEEWIQEQTVQICFSVDEVLQDETLYEDTPPSFSILSEAAAIINQTSTPQFSLTSNKLEFDSILAWGYDGIAERFWIGWEFSGVEELNWNTLNALQVLNLYLTRCINTSSDLSAELAISSRTKTGSKKT</sequence>
<reference evidence="2" key="1">
    <citation type="journal article" date="2022" name="Mol. Ecol. Resour.">
        <title>The genomes of chicory, endive, great burdock and yacon provide insights into Asteraceae palaeo-polyploidization history and plant inulin production.</title>
        <authorList>
            <person name="Fan W."/>
            <person name="Wang S."/>
            <person name="Wang H."/>
            <person name="Wang A."/>
            <person name="Jiang F."/>
            <person name="Liu H."/>
            <person name="Zhao H."/>
            <person name="Xu D."/>
            <person name="Zhang Y."/>
        </authorList>
    </citation>
    <scope>NUCLEOTIDE SEQUENCE [LARGE SCALE GENOMIC DNA]</scope>
    <source>
        <strain evidence="2">cv. Yunnan</strain>
    </source>
</reference>
<dbReference type="Proteomes" id="UP001056120">
    <property type="component" value="Linkage Group LG16"/>
</dbReference>
<name>A0ACB9FTC0_9ASTR</name>
<evidence type="ECO:0000313" key="1">
    <source>
        <dbReference type="EMBL" id="KAI3774033.1"/>
    </source>
</evidence>